<dbReference type="RefSeq" id="XP_029285845.1">
    <property type="nucleotide sequence ID" value="XM_029429985.1"/>
</dbReference>
<evidence type="ECO:0000313" key="7">
    <source>
        <dbReference type="RefSeq" id="XP_029285846.1"/>
    </source>
</evidence>
<dbReference type="AlphaFoldDB" id="A0A6J2PJN0"/>
<dbReference type="KEGG" id="cgob:115007221"/>
<dbReference type="RefSeq" id="XP_029285847.1">
    <property type="nucleotide sequence ID" value="XM_029429987.1"/>
</dbReference>
<dbReference type="PROSITE" id="PS50088">
    <property type="entry name" value="ANK_REPEAT"/>
    <property type="match status" value="2"/>
</dbReference>
<dbReference type="PANTHER" id="PTHR24201:SF14">
    <property type="entry name" value="CYCLIN-DEPENDENT KINASE 4 INHIBITOR C-LIKE"/>
    <property type="match status" value="1"/>
</dbReference>
<keyword evidence="5" id="KW-1185">Reference proteome</keyword>
<dbReference type="Proteomes" id="UP000504630">
    <property type="component" value="Chromosome 4"/>
</dbReference>
<evidence type="ECO:0000256" key="2">
    <source>
        <dbReference type="ARBA" id="ARBA00023043"/>
    </source>
</evidence>
<gene>
    <name evidence="6 7 8 9 10" type="primary">cdkn2c</name>
</gene>
<evidence type="ECO:0000256" key="3">
    <source>
        <dbReference type="PROSITE-ProRule" id="PRU00023"/>
    </source>
</evidence>
<dbReference type="InterPro" id="IPR002110">
    <property type="entry name" value="Ankyrin_rpt"/>
</dbReference>
<feature type="repeat" description="ANK" evidence="3">
    <location>
        <begin position="66"/>
        <end position="98"/>
    </location>
</feature>
<evidence type="ECO:0000256" key="1">
    <source>
        <dbReference type="ARBA" id="ARBA00022737"/>
    </source>
</evidence>
<keyword evidence="1" id="KW-0677">Repeat</keyword>
<evidence type="ECO:0000313" key="8">
    <source>
        <dbReference type="RefSeq" id="XP_029285847.1"/>
    </source>
</evidence>
<accession>A0A6J2PJN0</accession>
<dbReference type="PROSITE" id="PS50297">
    <property type="entry name" value="ANK_REP_REGION"/>
    <property type="match status" value="2"/>
</dbReference>
<keyword evidence="2 3" id="KW-0040">ANK repeat</keyword>
<protein>
    <submittedName>
        <fullName evidence="6 7">Cyclin-dependent kinase 4 inhibitor C isoform X1</fullName>
    </submittedName>
</protein>
<feature type="compositionally biased region" description="Polar residues" evidence="4">
    <location>
        <begin position="124"/>
        <end position="135"/>
    </location>
</feature>
<dbReference type="RefSeq" id="XP_029285846.1">
    <property type="nucleotide sequence ID" value="XM_029429986.1"/>
</dbReference>
<evidence type="ECO:0000313" key="5">
    <source>
        <dbReference type="Proteomes" id="UP000504630"/>
    </source>
</evidence>
<dbReference type="Pfam" id="PF12796">
    <property type="entry name" value="Ank_2"/>
    <property type="match status" value="1"/>
</dbReference>
<dbReference type="PANTHER" id="PTHR24201">
    <property type="entry name" value="ANK_REP_REGION DOMAIN-CONTAINING PROTEIN"/>
    <property type="match status" value="1"/>
</dbReference>
<evidence type="ECO:0000256" key="4">
    <source>
        <dbReference type="SAM" id="MobiDB-lite"/>
    </source>
</evidence>
<organism evidence="5 10">
    <name type="scientific">Cottoperca gobio</name>
    <name type="common">Frogmouth</name>
    <name type="synonym">Aphritis gobio</name>
    <dbReference type="NCBI Taxonomy" id="56716"/>
    <lineage>
        <taxon>Eukaryota</taxon>
        <taxon>Metazoa</taxon>
        <taxon>Chordata</taxon>
        <taxon>Craniata</taxon>
        <taxon>Vertebrata</taxon>
        <taxon>Euteleostomi</taxon>
        <taxon>Actinopterygii</taxon>
        <taxon>Neopterygii</taxon>
        <taxon>Teleostei</taxon>
        <taxon>Neoteleostei</taxon>
        <taxon>Acanthomorphata</taxon>
        <taxon>Eupercaria</taxon>
        <taxon>Perciformes</taxon>
        <taxon>Notothenioidei</taxon>
        <taxon>Bovichtidae</taxon>
        <taxon>Cottoperca</taxon>
    </lineage>
</organism>
<dbReference type="RefSeq" id="XP_029285850.1">
    <property type="nucleotide sequence ID" value="XM_029429990.1"/>
</dbReference>
<dbReference type="RefSeq" id="XP_029285849.1">
    <property type="nucleotide sequence ID" value="XM_029429989.1"/>
</dbReference>
<dbReference type="Pfam" id="PF13637">
    <property type="entry name" value="Ank_4"/>
    <property type="match status" value="1"/>
</dbReference>
<dbReference type="InterPro" id="IPR050776">
    <property type="entry name" value="Ank_Repeat/CDKN_Inhibitor"/>
</dbReference>
<evidence type="ECO:0000313" key="6">
    <source>
        <dbReference type="RefSeq" id="XP_029285845.1"/>
    </source>
</evidence>
<dbReference type="SUPFAM" id="SSF48403">
    <property type="entry name" value="Ankyrin repeat"/>
    <property type="match status" value="1"/>
</dbReference>
<feature type="region of interest" description="Disordered" evidence="4">
    <location>
        <begin position="124"/>
        <end position="143"/>
    </location>
</feature>
<sequence length="159" mass="17002">MTDTLCNASARGDLHQVLLLLQNGADVNGLNTSNRTALQVVNFGNVKVVEALLEAGADTSVRDPVLNLTVMHDAARAGYIDSVRMLMDHGADINLTDDVGNLPLHLAAMEGNLEATQLLIERTANPQTPNGQGHTAGQLAHQHGRVDTAKYIDDYLSSH</sequence>
<evidence type="ECO:0000313" key="10">
    <source>
        <dbReference type="RefSeq" id="XP_029285850.1"/>
    </source>
</evidence>
<dbReference type="GeneID" id="115007221"/>
<dbReference type="GO" id="GO:0005634">
    <property type="term" value="C:nucleus"/>
    <property type="evidence" value="ECO:0007669"/>
    <property type="project" value="TreeGrafter"/>
</dbReference>
<dbReference type="CTD" id="1031"/>
<feature type="repeat" description="ANK" evidence="3">
    <location>
        <begin position="99"/>
        <end position="131"/>
    </location>
</feature>
<reference evidence="6 7" key="1">
    <citation type="submission" date="2025-04" db="UniProtKB">
        <authorList>
            <consortium name="RefSeq"/>
        </authorList>
    </citation>
    <scope>IDENTIFICATION</scope>
</reference>
<dbReference type="OrthoDB" id="163438at2759"/>
<evidence type="ECO:0000313" key="9">
    <source>
        <dbReference type="RefSeq" id="XP_029285849.1"/>
    </source>
</evidence>
<proteinExistence type="predicted"/>
<dbReference type="InterPro" id="IPR036770">
    <property type="entry name" value="Ankyrin_rpt-contain_sf"/>
</dbReference>
<dbReference type="SMART" id="SM00248">
    <property type="entry name" value="ANK"/>
    <property type="match status" value="3"/>
</dbReference>
<name>A0A6J2PJN0_COTGO</name>
<dbReference type="Gene3D" id="1.25.40.20">
    <property type="entry name" value="Ankyrin repeat-containing domain"/>
    <property type="match status" value="1"/>
</dbReference>